<dbReference type="Proteomes" id="UP001476950">
    <property type="component" value="Unassembled WGS sequence"/>
</dbReference>
<evidence type="ECO:0000313" key="1">
    <source>
        <dbReference type="EMBL" id="MEP1060501.1"/>
    </source>
</evidence>
<dbReference type="EMBL" id="JAMPLM010000018">
    <property type="protein sequence ID" value="MEP1060501.1"/>
    <property type="molecule type" value="Genomic_DNA"/>
</dbReference>
<comment type="caution">
    <text evidence="1">The sequence shown here is derived from an EMBL/GenBank/DDBJ whole genome shotgun (WGS) entry which is preliminary data.</text>
</comment>
<organism evidence="1 2">
    <name type="scientific">Stenomitos frigidus AS-A4</name>
    <dbReference type="NCBI Taxonomy" id="2933935"/>
    <lineage>
        <taxon>Bacteria</taxon>
        <taxon>Bacillati</taxon>
        <taxon>Cyanobacteriota</taxon>
        <taxon>Cyanophyceae</taxon>
        <taxon>Leptolyngbyales</taxon>
        <taxon>Leptolyngbyaceae</taxon>
        <taxon>Stenomitos</taxon>
    </lineage>
</organism>
<dbReference type="InterPro" id="IPR043746">
    <property type="entry name" value="DUF5691"/>
</dbReference>
<gene>
    <name evidence="1" type="ORF">NDI38_18880</name>
</gene>
<evidence type="ECO:0000313" key="2">
    <source>
        <dbReference type="Proteomes" id="UP001476950"/>
    </source>
</evidence>
<protein>
    <submittedName>
        <fullName evidence="1">DUF5691 domain-containing protein</fullName>
    </submittedName>
</protein>
<accession>A0ABV0KMN7</accession>
<dbReference type="RefSeq" id="WP_190452535.1">
    <property type="nucleotide sequence ID" value="NZ_JAMPLM010000018.1"/>
</dbReference>
<dbReference type="Pfam" id="PF18944">
    <property type="entry name" value="DUF5691"/>
    <property type="match status" value="1"/>
</dbReference>
<reference evidence="1 2" key="1">
    <citation type="submission" date="2022-04" db="EMBL/GenBank/DDBJ databases">
        <title>Positive selection, recombination, and allopatry shape intraspecific diversity of widespread and dominant cyanobacteria.</title>
        <authorList>
            <person name="Wei J."/>
            <person name="Shu W."/>
            <person name="Hu C."/>
        </authorList>
    </citation>
    <scope>NUCLEOTIDE SEQUENCE [LARGE SCALE GENOMIC DNA]</scope>
    <source>
        <strain evidence="1 2">AS-A4</strain>
    </source>
</reference>
<proteinExistence type="predicted"/>
<sequence length="523" mass="59332">MALATDSPWQAIVAAALLGTERQPFQLPNISGNLGNCLSQLSDRPNEAALLLAVGIVSLHQRVGWLPEVRSVTQVESCSSEDLLRCSPRAVRCLQQIFEGQFPQLLSEWLERAAISGKRVPEILLPSLLDKGRQQRELRAAILPVLGQRGRWLAAQNPDWSYAVALTTEADWETGTPSARLLYLQDLRSHNPDQARELLQSTWKQETASDRAKFLEIFRVGLSLADEPFLEDALGDRSKEVRRVAVDLLASLPTSRLCQHVTEHTCRYLSLEREVSSLHVQLPDHLDETLIQLGFELKPLSSINSKVGEKGWWLLQMLSATPLSTWTEQWQMSPQQIIKLAQSHEWQNVLLDGFALAAKRQGNHEWLEEVIRVWFVGQTSINRNVVLVDLSTEALVEALSGDRRNALLIDLFQVFHRRINDSLTIWLLRSSSQLWSVDLARLVLDGLEEHLNHTKTFSNSDWELRSALKEFARFIPVSLTSEVIRLRERLANDSHWMNSMNDLIALLEFRKEMAQAFGMGDRG</sequence>
<keyword evidence="2" id="KW-1185">Reference proteome</keyword>
<name>A0ABV0KMN7_9CYAN</name>